<geneLocation type="plasmid" evidence="1 2">
    <name>pMNOD03</name>
</geneLocation>
<evidence type="ECO:0000313" key="1">
    <source>
        <dbReference type="EMBL" id="ACL63247.1"/>
    </source>
</evidence>
<name>B8IXV7_METNO</name>
<dbReference type="AlphaFoldDB" id="B8IXV7"/>
<keyword evidence="2" id="KW-1185">Reference proteome</keyword>
<dbReference type="HOGENOM" id="CLU_2369617_0_0_5"/>
<keyword evidence="1" id="KW-0614">Plasmid</keyword>
<reference evidence="2" key="1">
    <citation type="submission" date="2009-01" db="EMBL/GenBank/DDBJ databases">
        <title>Complete sequence of plasmid 3 of Methylobacterium nodulans ORS 2060.</title>
        <authorList>
            <consortium name="US DOE Joint Genome Institute"/>
            <person name="Lucas S."/>
            <person name="Copeland A."/>
            <person name="Lapidus A."/>
            <person name="Glavina del Rio T."/>
            <person name="Dalin E."/>
            <person name="Tice H."/>
            <person name="Bruce D."/>
            <person name="Goodwin L."/>
            <person name="Pitluck S."/>
            <person name="Sims D."/>
            <person name="Brettin T."/>
            <person name="Detter J.C."/>
            <person name="Han C."/>
            <person name="Larimer F."/>
            <person name="Land M."/>
            <person name="Hauser L."/>
            <person name="Kyrpides N."/>
            <person name="Ivanova N."/>
            <person name="Marx C.J."/>
            <person name="Richardson P."/>
        </authorList>
    </citation>
    <scope>NUCLEOTIDE SEQUENCE [LARGE SCALE GENOMIC DNA]</scope>
    <source>
        <strain evidence="2">LMG 21967 / CNCM I-2342 / ORS 2060</strain>
        <plasmid evidence="2">Plasmid pMNOD03</plasmid>
    </source>
</reference>
<dbReference type="OrthoDB" id="8021225at2"/>
<accession>B8IXV7</accession>
<dbReference type="KEGG" id="mno:Mnod_8786"/>
<dbReference type="eggNOG" id="ENOG503122B">
    <property type="taxonomic scope" value="Bacteria"/>
</dbReference>
<protein>
    <submittedName>
        <fullName evidence="1">Uncharacterized protein</fullName>
    </submittedName>
</protein>
<dbReference type="RefSeq" id="WP_012634266.1">
    <property type="nucleotide sequence ID" value="NC_011893.1"/>
</dbReference>
<evidence type="ECO:0000313" key="2">
    <source>
        <dbReference type="Proteomes" id="UP000008207"/>
    </source>
</evidence>
<sequence>MPAKRRTAKSRMHRITSEAVEAFEAGDYHRLHAALGLRPWEASPLPWEVHGLGVSDGPRPPWTNAFTESWEQAQELQRALLEAGAKMPTKDRPCR</sequence>
<proteinExistence type="predicted"/>
<dbReference type="Proteomes" id="UP000008207">
    <property type="component" value="Plasmid pMNOD03"/>
</dbReference>
<gene>
    <name evidence="1" type="ordered locus">Mnod_8786</name>
</gene>
<dbReference type="EMBL" id="CP001352">
    <property type="protein sequence ID" value="ACL63247.1"/>
    <property type="molecule type" value="Genomic_DNA"/>
</dbReference>
<organism evidence="1 2">
    <name type="scientific">Methylobacterium nodulans (strain LMG 21967 / CNCM I-2342 / ORS 2060)</name>
    <dbReference type="NCBI Taxonomy" id="460265"/>
    <lineage>
        <taxon>Bacteria</taxon>
        <taxon>Pseudomonadati</taxon>
        <taxon>Pseudomonadota</taxon>
        <taxon>Alphaproteobacteria</taxon>
        <taxon>Hyphomicrobiales</taxon>
        <taxon>Methylobacteriaceae</taxon>
        <taxon>Methylobacterium</taxon>
    </lineage>
</organism>